<keyword evidence="1" id="KW-1133">Transmembrane helix</keyword>
<evidence type="ECO:0000313" key="4">
    <source>
        <dbReference type="Proteomes" id="UP000031737"/>
    </source>
</evidence>
<evidence type="ECO:0000256" key="2">
    <source>
        <dbReference type="SAM" id="SignalP"/>
    </source>
</evidence>
<reference evidence="3 4" key="1">
    <citation type="submission" date="2013-07" db="EMBL/GenBank/DDBJ databases">
        <authorList>
            <person name="Stoco P.H."/>
            <person name="Wagner G."/>
            <person name="Gerber A."/>
            <person name="Zaha A."/>
            <person name="Thompson C."/>
            <person name="Bartholomeu D.C."/>
            <person name="Luckemeyer D.D."/>
            <person name="Bahia D."/>
            <person name="Loreto E."/>
            <person name="Prestes E.B."/>
            <person name="Lima F.M."/>
            <person name="Rodrigues-Luiz G."/>
            <person name="Vallejo G.A."/>
            <person name="Filho J.F."/>
            <person name="Monteiro K.M."/>
            <person name="Tyler K.M."/>
            <person name="de Almeida L.G."/>
            <person name="Ortiz M.F."/>
            <person name="Siervo M.A."/>
            <person name="de Moraes M.H."/>
            <person name="Cunha O.L."/>
            <person name="Mendonca-Neto R."/>
            <person name="Silva R."/>
            <person name="Teixeira S.M."/>
            <person name="Murta S.M."/>
            <person name="Sincero T.C."/>
            <person name="Mendes T.A."/>
            <person name="Urmenyi T.P."/>
            <person name="Silva V.G."/>
            <person name="da Rocha W.D."/>
            <person name="Andersson B."/>
            <person name="Romanha A.J."/>
            <person name="Steindel M."/>
            <person name="de Vasconcelos A.T."/>
            <person name="Grisard E.C."/>
        </authorList>
    </citation>
    <scope>NUCLEOTIDE SEQUENCE [LARGE SCALE GENOMIC DNA]</scope>
    <source>
        <strain evidence="3 4">SC58</strain>
    </source>
</reference>
<dbReference type="GO" id="GO:0016491">
    <property type="term" value="F:oxidoreductase activity"/>
    <property type="evidence" value="ECO:0007669"/>
    <property type="project" value="TreeGrafter"/>
</dbReference>
<organism evidence="3 4">
    <name type="scientific">Trypanosoma rangeli SC58</name>
    <dbReference type="NCBI Taxonomy" id="429131"/>
    <lineage>
        <taxon>Eukaryota</taxon>
        <taxon>Discoba</taxon>
        <taxon>Euglenozoa</taxon>
        <taxon>Kinetoplastea</taxon>
        <taxon>Metakinetoplastina</taxon>
        <taxon>Trypanosomatida</taxon>
        <taxon>Trypanosomatidae</taxon>
        <taxon>Trypanosoma</taxon>
        <taxon>Herpetosoma</taxon>
    </lineage>
</organism>
<dbReference type="Proteomes" id="UP000031737">
    <property type="component" value="Unassembled WGS sequence"/>
</dbReference>
<accession>A0A061J511</accession>
<keyword evidence="1" id="KW-0812">Transmembrane</keyword>
<protein>
    <recommendedName>
        <fullName evidence="5">Selenoprotein F/M domain-containing protein</fullName>
    </recommendedName>
</protein>
<feature type="signal peptide" evidence="2">
    <location>
        <begin position="1"/>
        <end position="20"/>
    </location>
</feature>
<dbReference type="GO" id="GO:0005788">
    <property type="term" value="C:endoplasmic reticulum lumen"/>
    <property type="evidence" value="ECO:0007669"/>
    <property type="project" value="TreeGrafter"/>
</dbReference>
<keyword evidence="1" id="KW-0472">Membrane</keyword>
<comment type="caution">
    <text evidence="3">The sequence shown here is derived from an EMBL/GenBank/DDBJ whole genome shotgun (WGS) entry which is preliminary data.</text>
</comment>
<feature type="chain" id="PRO_5001601341" description="Selenoprotein F/M domain-containing protein" evidence="2">
    <location>
        <begin position="21"/>
        <end position="199"/>
    </location>
</feature>
<gene>
    <name evidence="3" type="ORF">TRSC58_02314</name>
</gene>
<dbReference type="PANTHER" id="PTHR13077">
    <property type="entry name" value="SELENOPROTEIN F"/>
    <property type="match status" value="1"/>
</dbReference>
<dbReference type="InterPro" id="IPR039992">
    <property type="entry name" value="Sep15_SelM"/>
</dbReference>
<keyword evidence="4" id="KW-1185">Reference proteome</keyword>
<evidence type="ECO:0000313" key="3">
    <source>
        <dbReference type="EMBL" id="ESL09959.1"/>
    </source>
</evidence>
<sequence>MWYFLLPIFFFFSLCRYVSVSLCVRELPMRAVKVASMKHVVIFVTVALAFAAAFVAAARTEEECRQLGFNRAEVKCHHCSSLLEHTGSAELQQECLSCCAADDQTPRRTYARARIEQMGISYLIKETRGELGMFYKRFKDKFGNRVQFVDAQSFYGPRLVLEDDHGGEELEMNIMGWTKDTLHDYLVQALGMMPRREES</sequence>
<dbReference type="PANTHER" id="PTHR13077:SF6">
    <property type="entry name" value="SELENOPROTEIN F"/>
    <property type="match status" value="1"/>
</dbReference>
<evidence type="ECO:0008006" key="5">
    <source>
        <dbReference type="Google" id="ProtNLM"/>
    </source>
</evidence>
<keyword evidence="2" id="KW-0732">Signal</keyword>
<dbReference type="EMBL" id="AUPL01002314">
    <property type="protein sequence ID" value="ESL09959.1"/>
    <property type="molecule type" value="Genomic_DNA"/>
</dbReference>
<name>A0A061J511_TRYRA</name>
<dbReference type="OrthoDB" id="1910009at2759"/>
<feature type="transmembrane region" description="Helical" evidence="1">
    <location>
        <begin position="39"/>
        <end position="58"/>
    </location>
</feature>
<proteinExistence type="predicted"/>
<evidence type="ECO:0000256" key="1">
    <source>
        <dbReference type="SAM" id="Phobius"/>
    </source>
</evidence>
<dbReference type="VEuPathDB" id="TriTrypDB:TRSC58_02314"/>
<dbReference type="AlphaFoldDB" id="A0A061J511"/>